<keyword evidence="2" id="KW-0732">Signal</keyword>
<accession>A0A6A5SBT8</accession>
<evidence type="ECO:0000256" key="2">
    <source>
        <dbReference type="SAM" id="SignalP"/>
    </source>
</evidence>
<evidence type="ECO:0000256" key="1">
    <source>
        <dbReference type="SAM" id="Phobius"/>
    </source>
</evidence>
<evidence type="ECO:0008006" key="5">
    <source>
        <dbReference type="Google" id="ProtNLM"/>
    </source>
</evidence>
<keyword evidence="4" id="KW-1185">Reference proteome</keyword>
<name>A0A6A5SBT8_9PLEO</name>
<sequence length="204" mass="20943">MRFIAPWTSVLSSLAVCIAEPIARPEAVPQQISNNAPFSGAVYIVNPDGQQVVAQDTNWCPSSASVSCSNVNQPSWCCPANYVCAVPGNSNGLIGCCPSGNQCGGAVNVAQVTTVTVYPQQQTAVVYANPNPPKTTVYQQPNPAQGGFCATITMQGPGLPRAGQGQCGTILLVAGAPSLKILGVGASVVALLLHLALGRMFNGM</sequence>
<keyword evidence="1" id="KW-0472">Membrane</keyword>
<keyword evidence="1" id="KW-0812">Transmembrane</keyword>
<organism evidence="3 4">
    <name type="scientific">Clathrospora elynae</name>
    <dbReference type="NCBI Taxonomy" id="706981"/>
    <lineage>
        <taxon>Eukaryota</taxon>
        <taxon>Fungi</taxon>
        <taxon>Dikarya</taxon>
        <taxon>Ascomycota</taxon>
        <taxon>Pezizomycotina</taxon>
        <taxon>Dothideomycetes</taxon>
        <taxon>Pleosporomycetidae</taxon>
        <taxon>Pleosporales</taxon>
        <taxon>Diademaceae</taxon>
        <taxon>Clathrospora</taxon>
    </lineage>
</organism>
<evidence type="ECO:0000313" key="4">
    <source>
        <dbReference type="Proteomes" id="UP000800038"/>
    </source>
</evidence>
<dbReference type="PANTHER" id="PTHR39599">
    <property type="entry name" value="GPI-ANCHORED PROTEIN (EUROFUNG)-RELATED-RELATED"/>
    <property type="match status" value="1"/>
</dbReference>
<dbReference type="EMBL" id="ML976160">
    <property type="protein sequence ID" value="KAF1936958.1"/>
    <property type="molecule type" value="Genomic_DNA"/>
</dbReference>
<evidence type="ECO:0000313" key="3">
    <source>
        <dbReference type="EMBL" id="KAF1936958.1"/>
    </source>
</evidence>
<keyword evidence="1" id="KW-1133">Transmembrane helix</keyword>
<dbReference type="PANTHER" id="PTHR39599:SF1">
    <property type="entry name" value="GPI-ANCHORED PROTEIN (EUROFUNG)"/>
    <property type="match status" value="1"/>
</dbReference>
<dbReference type="Proteomes" id="UP000800038">
    <property type="component" value="Unassembled WGS sequence"/>
</dbReference>
<feature type="chain" id="PRO_5025379941" description="GPI anchored protein" evidence="2">
    <location>
        <begin position="20"/>
        <end position="204"/>
    </location>
</feature>
<protein>
    <recommendedName>
        <fullName evidence="5">GPI anchored protein</fullName>
    </recommendedName>
</protein>
<feature type="signal peptide" evidence="2">
    <location>
        <begin position="1"/>
        <end position="19"/>
    </location>
</feature>
<dbReference type="OrthoDB" id="2426396at2759"/>
<feature type="transmembrane region" description="Helical" evidence="1">
    <location>
        <begin position="170"/>
        <end position="197"/>
    </location>
</feature>
<proteinExistence type="predicted"/>
<gene>
    <name evidence="3" type="ORF">EJ02DRAFT_69143</name>
</gene>
<dbReference type="AlphaFoldDB" id="A0A6A5SBT8"/>
<reference evidence="3" key="1">
    <citation type="journal article" date="2020" name="Stud. Mycol.">
        <title>101 Dothideomycetes genomes: a test case for predicting lifestyles and emergence of pathogens.</title>
        <authorList>
            <person name="Haridas S."/>
            <person name="Albert R."/>
            <person name="Binder M."/>
            <person name="Bloem J."/>
            <person name="Labutti K."/>
            <person name="Salamov A."/>
            <person name="Andreopoulos B."/>
            <person name="Baker S."/>
            <person name="Barry K."/>
            <person name="Bills G."/>
            <person name="Bluhm B."/>
            <person name="Cannon C."/>
            <person name="Castanera R."/>
            <person name="Culley D."/>
            <person name="Daum C."/>
            <person name="Ezra D."/>
            <person name="Gonzalez J."/>
            <person name="Henrissat B."/>
            <person name="Kuo A."/>
            <person name="Liang C."/>
            <person name="Lipzen A."/>
            <person name="Lutzoni F."/>
            <person name="Magnuson J."/>
            <person name="Mondo S."/>
            <person name="Nolan M."/>
            <person name="Ohm R."/>
            <person name="Pangilinan J."/>
            <person name="Park H.-J."/>
            <person name="Ramirez L."/>
            <person name="Alfaro M."/>
            <person name="Sun H."/>
            <person name="Tritt A."/>
            <person name="Yoshinaga Y."/>
            <person name="Zwiers L.-H."/>
            <person name="Turgeon B."/>
            <person name="Goodwin S."/>
            <person name="Spatafora J."/>
            <person name="Crous P."/>
            <person name="Grigoriev I."/>
        </authorList>
    </citation>
    <scope>NUCLEOTIDE SEQUENCE</scope>
    <source>
        <strain evidence="3">CBS 161.51</strain>
    </source>
</reference>